<dbReference type="PROSITE" id="PS51534">
    <property type="entry name" value="SEFIR"/>
    <property type="match status" value="1"/>
</dbReference>
<evidence type="ECO:0000313" key="2">
    <source>
        <dbReference type="EMBL" id="OQW97829.1"/>
    </source>
</evidence>
<evidence type="ECO:0000313" key="3">
    <source>
        <dbReference type="Proteomes" id="UP000192491"/>
    </source>
</evidence>
<dbReference type="Gene3D" id="3.40.50.11530">
    <property type="match status" value="1"/>
</dbReference>
<dbReference type="Gene3D" id="3.40.50.300">
    <property type="entry name" value="P-loop containing nucleotide triphosphate hydrolases"/>
    <property type="match status" value="1"/>
</dbReference>
<accession>A0A1Y1Q6W9</accession>
<dbReference type="InterPro" id="IPR013568">
    <property type="entry name" value="SEFIR_dom"/>
</dbReference>
<organism evidence="2 3">
    <name type="scientific">Thiothrix lacustris</name>
    <dbReference type="NCBI Taxonomy" id="525917"/>
    <lineage>
        <taxon>Bacteria</taxon>
        <taxon>Pseudomonadati</taxon>
        <taxon>Pseudomonadota</taxon>
        <taxon>Gammaproteobacteria</taxon>
        <taxon>Thiotrichales</taxon>
        <taxon>Thiotrichaceae</taxon>
        <taxon>Thiothrix</taxon>
    </lineage>
</organism>
<dbReference type="SUPFAM" id="SSF52200">
    <property type="entry name" value="Toll/Interleukin receptor TIR domain"/>
    <property type="match status" value="1"/>
</dbReference>
<dbReference type="AlphaFoldDB" id="A0A1Y1Q6W9"/>
<reference evidence="2 3" key="1">
    <citation type="submission" date="2017-01" db="EMBL/GenBank/DDBJ databases">
        <title>Novel large sulfur bacteria in the metagenomes of groundwater-fed chemosynthetic microbial mats in the Lake Huron basin.</title>
        <authorList>
            <person name="Sharrar A.M."/>
            <person name="Flood B.E."/>
            <person name="Bailey J.V."/>
            <person name="Jones D.S."/>
            <person name="Biddanda B."/>
            <person name="Ruberg S.A."/>
            <person name="Marcus D.N."/>
            <person name="Dick G.J."/>
        </authorList>
    </citation>
    <scope>NUCLEOTIDE SEQUENCE [LARGE SCALE GENOMIC DNA]</scope>
    <source>
        <strain evidence="2">A8</strain>
    </source>
</reference>
<comment type="caution">
    <text evidence="2">The sequence shown here is derived from an EMBL/GenBank/DDBJ whole genome shotgun (WGS) entry which is preliminary data.</text>
</comment>
<protein>
    <recommendedName>
        <fullName evidence="1">SEFIR domain-containing protein</fullName>
    </recommendedName>
</protein>
<sequence length="314" mass="35174">MTKVFISYSHDSQPHRDFVRGLADQLRTDGLDCLIDQYVNGFPPEGWQRWMENQIEAADFVLLVCTETYLRRYRGQETEGGRGVTFEGVVISQTLYDHYYRNTKFVPLIPAQGSLEDVPLTLKPYSTYCLPSDYDKLYRVLTGQAEYIAPPLGEIRSMPAANGHTPTAIHSDRLPTVKGGFFGRSAELQLLNDAWAGNTTRIIQFIAPGGTGKTKLLRHWLDHTAGIDALIAWSFYSQGASEDKQTSATPFFSHAFEKLGSTRERLRRRKIRANTLPSCCAASVACWCWMVWSRCNTPEVGCVANSKTAPSANC</sequence>
<dbReference type="Proteomes" id="UP000192491">
    <property type="component" value="Unassembled WGS sequence"/>
</dbReference>
<dbReference type="Pfam" id="PF08357">
    <property type="entry name" value="SEFIR"/>
    <property type="match status" value="1"/>
</dbReference>
<dbReference type="InterPro" id="IPR035897">
    <property type="entry name" value="Toll_tir_struct_dom_sf"/>
</dbReference>
<name>A0A1Y1Q6W9_9GAMM</name>
<dbReference type="EMBL" id="MTEJ01000788">
    <property type="protein sequence ID" value="OQW97829.1"/>
    <property type="molecule type" value="Genomic_DNA"/>
</dbReference>
<proteinExistence type="predicted"/>
<dbReference type="InterPro" id="IPR027417">
    <property type="entry name" value="P-loop_NTPase"/>
</dbReference>
<gene>
    <name evidence="2" type="ORF">BWK73_53740</name>
</gene>
<feature type="domain" description="SEFIR" evidence="1">
    <location>
        <begin position="1"/>
        <end position="139"/>
    </location>
</feature>
<evidence type="ECO:0000259" key="1">
    <source>
        <dbReference type="PROSITE" id="PS51534"/>
    </source>
</evidence>